<dbReference type="RefSeq" id="WP_135879003.1">
    <property type="nucleotide sequence ID" value="NZ_SRSO01000047.1"/>
</dbReference>
<dbReference type="EMBL" id="SRSO01000047">
    <property type="protein sequence ID" value="TGV00331.1"/>
    <property type="molecule type" value="Genomic_DNA"/>
</dbReference>
<name>A0A4S1DR28_9FLAO</name>
<evidence type="ECO:0000313" key="1">
    <source>
        <dbReference type="EMBL" id="TGV00331.1"/>
    </source>
</evidence>
<keyword evidence="2" id="KW-1185">Reference proteome</keyword>
<dbReference type="Proteomes" id="UP000307602">
    <property type="component" value="Unassembled WGS sequence"/>
</dbReference>
<organism evidence="1 2">
    <name type="scientific">Flavivirga rizhaonensis</name>
    <dbReference type="NCBI Taxonomy" id="2559571"/>
    <lineage>
        <taxon>Bacteria</taxon>
        <taxon>Pseudomonadati</taxon>
        <taxon>Bacteroidota</taxon>
        <taxon>Flavobacteriia</taxon>
        <taxon>Flavobacteriales</taxon>
        <taxon>Flavobacteriaceae</taxon>
        <taxon>Flavivirga</taxon>
    </lineage>
</organism>
<sequence length="68" mass="8148">MPEAKDFIGVFVPFEKKVINQKLNWIRNNGRQSFLGTKSENFSKIIHDYNKDQKGFYKWKNALEERLI</sequence>
<comment type="caution">
    <text evidence="1">The sequence shown here is derived from an EMBL/GenBank/DDBJ whole genome shotgun (WGS) entry which is preliminary data.</text>
</comment>
<accession>A0A4S1DR28</accession>
<dbReference type="OrthoDB" id="1467933at2"/>
<dbReference type="AlphaFoldDB" id="A0A4S1DR28"/>
<evidence type="ECO:0000313" key="2">
    <source>
        <dbReference type="Proteomes" id="UP000307602"/>
    </source>
</evidence>
<reference evidence="1 2" key="1">
    <citation type="submission" date="2019-04" db="EMBL/GenBank/DDBJ databases">
        <authorList>
            <person name="Liu A."/>
        </authorList>
    </citation>
    <scope>NUCLEOTIDE SEQUENCE [LARGE SCALE GENOMIC DNA]</scope>
    <source>
        <strain evidence="1 2">RZ03</strain>
    </source>
</reference>
<protein>
    <submittedName>
        <fullName evidence="1">Uncharacterized protein</fullName>
    </submittedName>
</protein>
<gene>
    <name evidence="1" type="ORF">EM932_20105</name>
</gene>
<proteinExistence type="predicted"/>